<dbReference type="EMBL" id="CP002299">
    <property type="protein sequence ID" value="ADP80563.1"/>
    <property type="molecule type" value="Genomic_DNA"/>
</dbReference>
<organism evidence="3 4">
    <name type="scientific">Pseudofrankia inefficax (strain DSM 45817 / CECT 9037 / DDB 130130 / EuI1c)</name>
    <name type="common">Frankia inefficax</name>
    <dbReference type="NCBI Taxonomy" id="298654"/>
    <lineage>
        <taxon>Bacteria</taxon>
        <taxon>Bacillati</taxon>
        <taxon>Actinomycetota</taxon>
        <taxon>Actinomycetes</taxon>
        <taxon>Frankiales</taxon>
        <taxon>Frankiaceae</taxon>
        <taxon>Pseudofrankia</taxon>
    </lineage>
</organism>
<keyword evidence="4" id="KW-1185">Reference proteome</keyword>
<dbReference type="Proteomes" id="UP000002484">
    <property type="component" value="Chromosome"/>
</dbReference>
<dbReference type="CDD" id="cd01097">
    <property type="entry name" value="Tetrahydromethanopterin_reductase"/>
    <property type="match status" value="1"/>
</dbReference>
<dbReference type="KEGG" id="fri:FraEuI1c_2529"/>
<dbReference type="Pfam" id="PF00296">
    <property type="entry name" value="Bac_luciferase"/>
    <property type="match status" value="1"/>
</dbReference>
<evidence type="ECO:0000313" key="4">
    <source>
        <dbReference type="Proteomes" id="UP000002484"/>
    </source>
</evidence>
<dbReference type="AlphaFoldDB" id="E3J2P9"/>
<dbReference type="PANTHER" id="PTHR43244">
    <property type="match status" value="1"/>
</dbReference>
<dbReference type="SUPFAM" id="SSF51679">
    <property type="entry name" value="Bacterial luciferase-like"/>
    <property type="match status" value="1"/>
</dbReference>
<dbReference type="InParanoid" id="E3J2P9"/>
<gene>
    <name evidence="3" type="ordered locus">FraEuI1c_2529</name>
</gene>
<dbReference type="OrthoDB" id="5723777at2"/>
<accession>E3J2P9</accession>
<dbReference type="Gene3D" id="3.20.20.30">
    <property type="entry name" value="Luciferase-like domain"/>
    <property type="match status" value="1"/>
</dbReference>
<evidence type="ECO:0000256" key="1">
    <source>
        <dbReference type="ARBA" id="ARBA00023002"/>
    </source>
</evidence>
<dbReference type="STRING" id="298654.FraEuI1c_2529"/>
<dbReference type="eggNOG" id="COG2141">
    <property type="taxonomic scope" value="Bacteria"/>
</dbReference>
<dbReference type="InterPro" id="IPR022378">
    <property type="entry name" value="F420_OxRdatse_MSMEG2249_pred"/>
</dbReference>
<evidence type="ECO:0000259" key="2">
    <source>
        <dbReference type="Pfam" id="PF00296"/>
    </source>
</evidence>
<reference evidence="3 4" key="1">
    <citation type="submission" date="2010-10" db="EMBL/GenBank/DDBJ databases">
        <title>Complete sequence of Frankia sp. EuI1c.</title>
        <authorList>
            <consortium name="US DOE Joint Genome Institute"/>
            <person name="Lucas S."/>
            <person name="Copeland A."/>
            <person name="Lapidus A."/>
            <person name="Cheng J.-F."/>
            <person name="Bruce D."/>
            <person name="Goodwin L."/>
            <person name="Pitluck S."/>
            <person name="Chertkov O."/>
            <person name="Detter J.C."/>
            <person name="Han C."/>
            <person name="Tapia R."/>
            <person name="Land M."/>
            <person name="Hauser L."/>
            <person name="Jeffries C."/>
            <person name="Kyrpides N."/>
            <person name="Ivanova N."/>
            <person name="Mikhailova N."/>
            <person name="Beauchemin N."/>
            <person name="Sen A."/>
            <person name="Sur S.A."/>
            <person name="Gtari M."/>
            <person name="Wall L."/>
            <person name="Tisa L."/>
            <person name="Woyke T."/>
        </authorList>
    </citation>
    <scope>NUCLEOTIDE SEQUENCE [LARGE SCALE GENOMIC DNA]</scope>
    <source>
        <strain evidence="4">DSM 45817 / CECT 9037 / EuI1c</strain>
    </source>
</reference>
<proteinExistence type="predicted"/>
<sequence length="367" mass="38835">MTTQQTADGEFLTELGFYTLAGHSATPRDLVGEVRQAERLGIGAAFISERFSTKDAATLSGAAGAVSETIGIATGATNHNTRHPIVTATMATTMHRLTGGRFALGLGRGFDRLFRGLGLDPVTGAQLEDFVGLMRRLWHGETVLGHAGPAGSYPYLHQDATFDEDVPVLLAALGPRSLELAGRCMDGVVLHTFYSDEAVRDALASVAKGAVEAGRDPASIRVWSVLATVSDEIPADLRLLKTVGRLGAYLQGYGDLMVRVNGWDPAVLARFRADPFVKGFRGSLDGHATTDQLEHVATLIPPDWLATSATGSPRQCAEAIVGQFDLGVTGVIMHGATPAELTSVLDAYRRIRPAAVRGLPANPGRLA</sequence>
<dbReference type="InterPro" id="IPR050564">
    <property type="entry name" value="F420-G6PD/mer"/>
</dbReference>
<keyword evidence="1" id="KW-0560">Oxidoreductase</keyword>
<dbReference type="RefSeq" id="WP_013423681.1">
    <property type="nucleotide sequence ID" value="NC_014666.1"/>
</dbReference>
<feature type="domain" description="Luciferase-like" evidence="2">
    <location>
        <begin position="23"/>
        <end position="329"/>
    </location>
</feature>
<dbReference type="HOGENOM" id="CLU_027853_5_3_11"/>
<evidence type="ECO:0000313" key="3">
    <source>
        <dbReference type="EMBL" id="ADP80563.1"/>
    </source>
</evidence>
<dbReference type="PANTHER" id="PTHR43244:SF1">
    <property type="entry name" value="5,10-METHYLENETETRAHYDROMETHANOPTERIN REDUCTASE"/>
    <property type="match status" value="1"/>
</dbReference>
<protein>
    <submittedName>
        <fullName evidence="3">Luciferase-like, subgroup</fullName>
    </submittedName>
</protein>
<name>E3J2P9_PSEI1</name>
<dbReference type="NCBIfam" id="TIGR03857">
    <property type="entry name" value="F420_MSMEG_2249"/>
    <property type="match status" value="1"/>
</dbReference>
<dbReference type="GO" id="GO:0016705">
    <property type="term" value="F:oxidoreductase activity, acting on paired donors, with incorporation or reduction of molecular oxygen"/>
    <property type="evidence" value="ECO:0007669"/>
    <property type="project" value="InterPro"/>
</dbReference>
<dbReference type="InterPro" id="IPR036661">
    <property type="entry name" value="Luciferase-like_sf"/>
</dbReference>
<dbReference type="InterPro" id="IPR011251">
    <property type="entry name" value="Luciferase-like_dom"/>
</dbReference>